<feature type="compositionally biased region" description="Basic and acidic residues" evidence="1">
    <location>
        <begin position="326"/>
        <end position="349"/>
    </location>
</feature>
<dbReference type="AlphaFoldDB" id="A0A4U7APE2"/>
<feature type="region of interest" description="Disordered" evidence="1">
    <location>
        <begin position="1"/>
        <end position="86"/>
    </location>
</feature>
<dbReference type="EMBL" id="PTQR01000128">
    <property type="protein sequence ID" value="TKX18360.1"/>
    <property type="molecule type" value="Genomic_DNA"/>
</dbReference>
<organism evidence="2 3">
    <name type="scientific">Elsinoe australis</name>
    <dbReference type="NCBI Taxonomy" id="40998"/>
    <lineage>
        <taxon>Eukaryota</taxon>
        <taxon>Fungi</taxon>
        <taxon>Dikarya</taxon>
        <taxon>Ascomycota</taxon>
        <taxon>Pezizomycotina</taxon>
        <taxon>Dothideomycetes</taxon>
        <taxon>Dothideomycetidae</taxon>
        <taxon>Myriangiales</taxon>
        <taxon>Elsinoaceae</taxon>
        <taxon>Elsinoe</taxon>
    </lineage>
</organism>
<evidence type="ECO:0000313" key="3">
    <source>
        <dbReference type="Proteomes" id="UP000308133"/>
    </source>
</evidence>
<dbReference type="PANTHER" id="PTHR42103">
    <property type="entry name" value="ALPHA/BETA-HYDROLASES SUPERFAMILY PROTEIN"/>
    <property type="match status" value="1"/>
</dbReference>
<comment type="caution">
    <text evidence="2">The sequence shown here is derived from an EMBL/GenBank/DDBJ whole genome shotgun (WGS) entry which is preliminary data.</text>
</comment>
<protein>
    <submittedName>
        <fullName evidence="2">Uncharacterized protein</fullName>
    </submittedName>
</protein>
<dbReference type="Proteomes" id="UP000308133">
    <property type="component" value="Unassembled WGS sequence"/>
</dbReference>
<accession>A0A4U7APE2</accession>
<dbReference type="PANTHER" id="PTHR42103:SF2">
    <property type="entry name" value="AB HYDROLASE-1 DOMAIN-CONTAINING PROTEIN"/>
    <property type="match status" value="1"/>
</dbReference>
<evidence type="ECO:0000256" key="1">
    <source>
        <dbReference type="SAM" id="MobiDB-lite"/>
    </source>
</evidence>
<name>A0A4U7APE2_9PEZI</name>
<reference evidence="2 3" key="1">
    <citation type="submission" date="2018-02" db="EMBL/GenBank/DDBJ databases">
        <title>Draft genome sequences of Elsinoe sp., causing black scab on jojoba.</title>
        <authorList>
            <person name="Stodart B."/>
            <person name="Jeffress S."/>
            <person name="Ash G."/>
            <person name="Arun Chinnappa K."/>
        </authorList>
    </citation>
    <scope>NUCLEOTIDE SEQUENCE [LARGE SCALE GENOMIC DNA]</scope>
    <source>
        <strain evidence="2 3">Hillstone_2</strain>
    </source>
</reference>
<dbReference type="SUPFAM" id="SSF53474">
    <property type="entry name" value="alpha/beta-Hydrolases"/>
    <property type="match status" value="1"/>
</dbReference>
<gene>
    <name evidence="2" type="ORF">C1H76_9148</name>
</gene>
<sequence>MKSKSGVNSLGDAKRSETSQGRSHKGTNPLAKWSSRSKAKKEETEEEDSDDEDEPSLESESDDEPRSESGSSDELTDDDEKGKGRAKKIRDLIIGRIYHPPYRSTISSAGSQAVSPAESDVEAHHELVGQGVERGRHAETRIKGAVVAHPYAPMGGCYDDPVVMEVVETLLGKGWVVGTFNFRGAQGSQGKTSWSAKPEVGDYKSVAGLMIGYLRDLALGRTEMRTGDREKVTIDLILGGYSYGSMVLSLMPPTSEIMKVFENAEEGTGAAEINLRAAKLADETLKVEMTQVETASGGESDIPGSRGRPTLKPSDALVFGGEETSPDVRRRSQEHHGARRSLDVARKSLDQVPKRVKEAVKRAGSHRSELDQGSGEEAILEEDDQLEAPRVAYTEVQRPGVSVRTRYLLVSPLLPPLSGFLSMSMSSMMPRKLGWSSHSSRSAQADGEPSKDTLASHPTLAIFGAEDGFTSGQRLSLWAQRVEQRSRLVRSKQSQESDSHGFDWLSIEYAGHFWREDGVKDVMRKRIEEWVSKLEGISGNA</sequence>
<dbReference type="InterPro" id="IPR029058">
    <property type="entry name" value="AB_hydrolase_fold"/>
</dbReference>
<evidence type="ECO:0000313" key="2">
    <source>
        <dbReference type="EMBL" id="TKX18360.1"/>
    </source>
</evidence>
<feature type="region of interest" description="Disordered" evidence="1">
    <location>
        <begin position="431"/>
        <end position="455"/>
    </location>
</feature>
<feature type="compositionally biased region" description="Acidic residues" evidence="1">
    <location>
        <begin position="44"/>
        <end position="65"/>
    </location>
</feature>
<dbReference type="Gene3D" id="3.40.50.1820">
    <property type="entry name" value="alpha/beta hydrolase"/>
    <property type="match status" value="1"/>
</dbReference>
<feature type="region of interest" description="Disordered" evidence="1">
    <location>
        <begin position="293"/>
        <end position="349"/>
    </location>
</feature>
<proteinExistence type="predicted"/>